<accession>A0A0A9AN36</accession>
<organism evidence="1">
    <name type="scientific">Arundo donax</name>
    <name type="common">Giant reed</name>
    <name type="synonym">Donax arundinaceus</name>
    <dbReference type="NCBI Taxonomy" id="35708"/>
    <lineage>
        <taxon>Eukaryota</taxon>
        <taxon>Viridiplantae</taxon>
        <taxon>Streptophyta</taxon>
        <taxon>Embryophyta</taxon>
        <taxon>Tracheophyta</taxon>
        <taxon>Spermatophyta</taxon>
        <taxon>Magnoliopsida</taxon>
        <taxon>Liliopsida</taxon>
        <taxon>Poales</taxon>
        <taxon>Poaceae</taxon>
        <taxon>PACMAD clade</taxon>
        <taxon>Arundinoideae</taxon>
        <taxon>Arundineae</taxon>
        <taxon>Arundo</taxon>
    </lineage>
</organism>
<reference evidence="1" key="1">
    <citation type="submission" date="2014-09" db="EMBL/GenBank/DDBJ databases">
        <authorList>
            <person name="Magalhaes I.L.F."/>
            <person name="Oliveira U."/>
            <person name="Santos F.R."/>
            <person name="Vidigal T.H.D.A."/>
            <person name="Brescovit A.D."/>
            <person name="Santos A.J."/>
        </authorList>
    </citation>
    <scope>NUCLEOTIDE SEQUENCE</scope>
    <source>
        <tissue evidence="1">Shoot tissue taken approximately 20 cm above the soil surface</tissue>
    </source>
</reference>
<name>A0A0A9AN36_ARUDO</name>
<evidence type="ECO:0000313" key="1">
    <source>
        <dbReference type="EMBL" id="JAD48502.1"/>
    </source>
</evidence>
<protein>
    <submittedName>
        <fullName evidence="1">Uncharacterized protein</fullName>
    </submittedName>
</protein>
<proteinExistence type="predicted"/>
<sequence>MVARLSPVITDDIPKSRLPTILPLHRFSFPLAIPLFTS</sequence>
<dbReference type="EMBL" id="GBRH01249393">
    <property type="protein sequence ID" value="JAD48502.1"/>
    <property type="molecule type" value="Transcribed_RNA"/>
</dbReference>
<reference evidence="1" key="2">
    <citation type="journal article" date="2015" name="Data Brief">
        <title>Shoot transcriptome of the giant reed, Arundo donax.</title>
        <authorList>
            <person name="Barrero R.A."/>
            <person name="Guerrero F.D."/>
            <person name="Moolhuijzen P."/>
            <person name="Goolsby J.A."/>
            <person name="Tidwell J."/>
            <person name="Bellgard S.E."/>
            <person name="Bellgard M.I."/>
        </authorList>
    </citation>
    <scope>NUCLEOTIDE SEQUENCE</scope>
    <source>
        <tissue evidence="1">Shoot tissue taken approximately 20 cm above the soil surface</tissue>
    </source>
</reference>
<dbReference type="AlphaFoldDB" id="A0A0A9AN36"/>